<dbReference type="OMA" id="TKPGPWM"/>
<dbReference type="Gene3D" id="3.30.460.10">
    <property type="entry name" value="Beta Polymerase, domain 2"/>
    <property type="match status" value="1"/>
</dbReference>
<dbReference type="STRING" id="1328760.A0A165HAV1"/>
<evidence type="ECO:0000256" key="4">
    <source>
        <dbReference type="ARBA" id="ARBA00022884"/>
    </source>
</evidence>
<dbReference type="FunCoup" id="A0A165HAV1">
    <property type="interactions" value="125"/>
</dbReference>
<keyword evidence="4 6" id="KW-0694">RNA-binding</keyword>
<dbReference type="FunFam" id="3.30.460.10:FF:000019">
    <property type="entry name" value="tRNA nucleotidyltransferase cca2"/>
    <property type="match status" value="1"/>
</dbReference>
<dbReference type="EMBL" id="KV407457">
    <property type="protein sequence ID" value="KZF23230.1"/>
    <property type="molecule type" value="Genomic_DNA"/>
</dbReference>
<keyword evidence="3" id="KW-0547">Nucleotide-binding</keyword>
<gene>
    <name evidence="9" type="ORF">L228DRAFT_237812</name>
</gene>
<dbReference type="OrthoDB" id="445712at2759"/>
<dbReference type="SUPFAM" id="SSF81301">
    <property type="entry name" value="Nucleotidyltransferase"/>
    <property type="match status" value="1"/>
</dbReference>
<dbReference type="GO" id="GO:0005739">
    <property type="term" value="C:mitochondrion"/>
    <property type="evidence" value="ECO:0007669"/>
    <property type="project" value="UniProtKB-ARBA"/>
</dbReference>
<dbReference type="GO" id="GO:0001680">
    <property type="term" value="P:tRNA 3'-terminal CCA addition"/>
    <property type="evidence" value="ECO:0007669"/>
    <property type="project" value="TreeGrafter"/>
</dbReference>
<dbReference type="Pfam" id="PF01743">
    <property type="entry name" value="PolyA_pol"/>
    <property type="match status" value="1"/>
</dbReference>
<dbReference type="GO" id="GO:0052929">
    <property type="term" value="F:ATP:3'-cytidine-cytidine-tRNA adenylyltransferase activity"/>
    <property type="evidence" value="ECO:0007669"/>
    <property type="project" value="TreeGrafter"/>
</dbReference>
<dbReference type="PANTHER" id="PTHR13734">
    <property type="entry name" value="TRNA-NUCLEOTIDYLTRANSFERASE"/>
    <property type="match status" value="1"/>
</dbReference>
<dbReference type="AlphaFoldDB" id="A0A165HAV1"/>
<dbReference type="Pfam" id="PF10521">
    <property type="entry name" value="Tti2"/>
    <property type="match status" value="1"/>
</dbReference>
<feature type="domain" description="tRNA nucleotidyltransferase/poly(A) polymerase RNA and SrmB- binding" evidence="8">
    <location>
        <begin position="238"/>
        <end position="299"/>
    </location>
</feature>
<evidence type="ECO:0000259" key="7">
    <source>
        <dbReference type="Pfam" id="PF01743"/>
    </source>
</evidence>
<dbReference type="PANTHER" id="PTHR13734:SF5">
    <property type="entry name" value="CCA TRNA NUCLEOTIDYLTRANSFERASE, MITOCHONDRIAL"/>
    <property type="match status" value="1"/>
</dbReference>
<accession>A0A165HAV1</accession>
<keyword evidence="10" id="KW-1185">Reference proteome</keyword>
<dbReference type="InterPro" id="IPR043519">
    <property type="entry name" value="NT_sf"/>
</dbReference>
<dbReference type="GO" id="GO:0000166">
    <property type="term" value="F:nucleotide binding"/>
    <property type="evidence" value="ECO:0007669"/>
    <property type="project" value="UniProtKB-KW"/>
</dbReference>
<dbReference type="CDD" id="cd05398">
    <property type="entry name" value="NT_ClassII-CCAase"/>
    <property type="match status" value="1"/>
</dbReference>
<dbReference type="GO" id="GO:0003723">
    <property type="term" value="F:RNA binding"/>
    <property type="evidence" value="ECO:0007669"/>
    <property type="project" value="UniProtKB-KW"/>
</dbReference>
<evidence type="ECO:0000313" key="10">
    <source>
        <dbReference type="Proteomes" id="UP000076632"/>
    </source>
</evidence>
<evidence type="ECO:0000256" key="2">
    <source>
        <dbReference type="ARBA" id="ARBA00022679"/>
    </source>
</evidence>
<dbReference type="Proteomes" id="UP000076632">
    <property type="component" value="Unassembled WGS sequence"/>
</dbReference>
<organism evidence="9 10">
    <name type="scientific">Xylona heveae (strain CBS 132557 / TC161)</name>
    <dbReference type="NCBI Taxonomy" id="1328760"/>
    <lineage>
        <taxon>Eukaryota</taxon>
        <taxon>Fungi</taxon>
        <taxon>Dikarya</taxon>
        <taxon>Ascomycota</taxon>
        <taxon>Pezizomycotina</taxon>
        <taxon>Xylonomycetes</taxon>
        <taxon>Xylonales</taxon>
        <taxon>Xylonaceae</taxon>
        <taxon>Xylona</taxon>
    </lineage>
</organism>
<dbReference type="RefSeq" id="XP_018188785.1">
    <property type="nucleotide sequence ID" value="XM_018330975.1"/>
</dbReference>
<protein>
    <submittedName>
        <fullName evidence="9">Poly A polymerase C-terminal region-like protein</fullName>
    </submittedName>
</protein>
<proteinExistence type="inferred from homology"/>
<dbReference type="InterPro" id="IPR018870">
    <property type="entry name" value="Tti2"/>
</dbReference>
<dbReference type="GO" id="GO:0110078">
    <property type="term" value="C:TTT Hsp90 cochaperone complex"/>
    <property type="evidence" value="ECO:0007669"/>
    <property type="project" value="InterPro"/>
</dbReference>
<comment type="similarity">
    <text evidence="1 6">Belongs to the tRNA nucleotidyltransferase/poly(A) polymerase family.</text>
</comment>
<dbReference type="InterPro" id="IPR002646">
    <property type="entry name" value="PolA_pol_head_dom"/>
</dbReference>
<comment type="similarity">
    <text evidence="5">Belongs to the TTI2 family.</text>
</comment>
<dbReference type="SUPFAM" id="SSF48371">
    <property type="entry name" value="ARM repeat"/>
    <property type="match status" value="1"/>
</dbReference>
<sequence length="886" mass="99408">MDSKRNLMLTPVEGTLRKLLLDVADYIDGSTSPGNAVSGVPVPPKLAHSKLELRFTGGWVRDKLLGIGSHDIDVAINNMTGYQFGLKMKEYLEVPGNLEKYGLGESNDKDEKSKTKVVGGLHKIEANPEKSKHLETVTTKILGLDIDLVNLRKETYSEDSRNPQMEFGTAEEDALRRDATVNALFYNLQTCSIEDLTQRGLNDMAIRLVRTPLQPLQTFKDDPLRVLRLIRFASRLSYEIDPEAEEAMSEQSIRDALKLKISRERVGTEIEKMLKGPDPRRSLQLIDRLRLYTTIFTDPTQNDAFTPETSSWHYSYECVHDILSAANNDSKTAPLYNKVLQILIRSSEEAHLAWILASLTPYSDAPNPAPAQPGGKALPPVAATVAREGIKATNKVFDVIWGAFKNLDEINKFKAAVVSDKRGASRKSSEPELAARDHLGMAIRRWGANWRSHVLLALLLEVVEARGVRRDAIIRDYSTFLSHIEDLDLFDVYALKPILDGKQLAKALDTKPGPWMKDALEVVMAWQLRHPKETGSDGAIEEVKNGRGELNHELMEFFLRHTVRPLFSKSQNPEITPQGRKAMQPQRTKGDFMNSEATIKPWKFKEAYAMSILEWILKHLNEYLTEEFWPLLVPPLMTIVDDDAPEIKAKGCFFLNLLLQATSPSLLDRTGLGEVMAGALLPCFTYLPTLTPEDQSLEILNAAFPALITLSRVRYPEEANKAERLKFLDLIMRQGVFHAYEHAGEHVKIAETLIQHVSILVDEMGIYSAKHLKFVIPILSDILDAPFATAYPPLLATTLSALENVITIDWPRMALHRGEILRGLTSCWCKLKEDEASDHTTLKQSTKNAVKLLTAAVKSDAQVELASEFKLLVESDERLSDLLEDP</sequence>
<dbReference type="Gene3D" id="1.10.3090.10">
    <property type="entry name" value="cca-adding enzyme, domain 2"/>
    <property type="match status" value="1"/>
</dbReference>
<evidence type="ECO:0000256" key="6">
    <source>
        <dbReference type="RuleBase" id="RU003953"/>
    </source>
</evidence>
<evidence type="ECO:0000256" key="1">
    <source>
        <dbReference type="ARBA" id="ARBA00007265"/>
    </source>
</evidence>
<evidence type="ECO:0000256" key="3">
    <source>
        <dbReference type="ARBA" id="ARBA00022741"/>
    </source>
</evidence>
<evidence type="ECO:0000313" key="9">
    <source>
        <dbReference type="EMBL" id="KZF23230.1"/>
    </source>
</evidence>
<dbReference type="InParanoid" id="A0A165HAV1"/>
<evidence type="ECO:0000259" key="8">
    <source>
        <dbReference type="Pfam" id="PF12627"/>
    </source>
</evidence>
<dbReference type="GO" id="GO:0052927">
    <property type="term" value="F:CC tRNA cytidylyltransferase activity"/>
    <property type="evidence" value="ECO:0007669"/>
    <property type="project" value="TreeGrafter"/>
</dbReference>
<feature type="domain" description="Poly A polymerase head" evidence="7">
    <location>
        <begin position="53"/>
        <end position="210"/>
    </location>
</feature>
<dbReference type="Pfam" id="PF12627">
    <property type="entry name" value="PolyA_pol_RNAbd"/>
    <property type="match status" value="1"/>
</dbReference>
<name>A0A165HAV1_XYLHT</name>
<reference evidence="9 10" key="1">
    <citation type="journal article" date="2016" name="Fungal Biol.">
        <title>The genome of Xylona heveae provides a window into fungal endophytism.</title>
        <authorList>
            <person name="Gazis R."/>
            <person name="Kuo A."/>
            <person name="Riley R."/>
            <person name="LaButti K."/>
            <person name="Lipzen A."/>
            <person name="Lin J."/>
            <person name="Amirebrahimi M."/>
            <person name="Hesse C.N."/>
            <person name="Spatafora J.W."/>
            <person name="Henrissat B."/>
            <person name="Hainaut M."/>
            <person name="Grigoriev I.V."/>
            <person name="Hibbett D.S."/>
        </authorList>
    </citation>
    <scope>NUCLEOTIDE SEQUENCE [LARGE SCALE GENOMIC DNA]</scope>
    <source>
        <strain evidence="9 10">TC161</strain>
    </source>
</reference>
<dbReference type="InterPro" id="IPR016024">
    <property type="entry name" value="ARM-type_fold"/>
</dbReference>
<dbReference type="SUPFAM" id="SSF81891">
    <property type="entry name" value="Poly A polymerase C-terminal region-like"/>
    <property type="match status" value="1"/>
</dbReference>
<keyword evidence="2 6" id="KW-0808">Transferase</keyword>
<dbReference type="GeneID" id="28896112"/>
<dbReference type="InterPro" id="IPR032828">
    <property type="entry name" value="PolyA_RNA-bd"/>
</dbReference>
<evidence type="ECO:0000256" key="5">
    <source>
        <dbReference type="ARBA" id="ARBA00034736"/>
    </source>
</evidence>